<evidence type="ECO:0000313" key="2">
    <source>
        <dbReference type="Proteomes" id="UP001230426"/>
    </source>
</evidence>
<dbReference type="Proteomes" id="UP001230426">
    <property type="component" value="Unassembled WGS sequence"/>
</dbReference>
<gene>
    <name evidence="1" type="ORF">J2S55_008338</name>
</gene>
<organism evidence="1 2">
    <name type="scientific">Streptosporangium brasiliense</name>
    <dbReference type="NCBI Taxonomy" id="47480"/>
    <lineage>
        <taxon>Bacteria</taxon>
        <taxon>Bacillati</taxon>
        <taxon>Actinomycetota</taxon>
        <taxon>Actinomycetes</taxon>
        <taxon>Streptosporangiales</taxon>
        <taxon>Streptosporangiaceae</taxon>
        <taxon>Streptosporangium</taxon>
    </lineage>
</organism>
<name>A0ABT9RIF3_9ACTN</name>
<keyword evidence="2" id="KW-1185">Reference proteome</keyword>
<dbReference type="EMBL" id="JAUSRB010000002">
    <property type="protein sequence ID" value="MDP9869072.1"/>
    <property type="molecule type" value="Genomic_DNA"/>
</dbReference>
<evidence type="ECO:0000313" key="1">
    <source>
        <dbReference type="EMBL" id="MDP9869072.1"/>
    </source>
</evidence>
<proteinExistence type="predicted"/>
<accession>A0ABT9RIF3</accession>
<comment type="caution">
    <text evidence="1">The sequence shown here is derived from an EMBL/GenBank/DDBJ whole genome shotgun (WGS) entry which is preliminary data.</text>
</comment>
<reference evidence="1 2" key="1">
    <citation type="submission" date="2023-07" db="EMBL/GenBank/DDBJ databases">
        <title>Sequencing the genomes of 1000 actinobacteria strains.</title>
        <authorList>
            <person name="Klenk H.-P."/>
        </authorList>
    </citation>
    <scope>NUCLEOTIDE SEQUENCE [LARGE SCALE GENOMIC DNA]</scope>
    <source>
        <strain evidence="1 2">DSM 44109</strain>
    </source>
</reference>
<protein>
    <submittedName>
        <fullName evidence="1">Uncharacterized protein</fullName>
    </submittedName>
</protein>
<sequence>MGVNKVERFPRGRMFRVQPANLFVCRNLHAGSLATCEHNILSQK</sequence>